<dbReference type="Pfam" id="PF01979">
    <property type="entry name" value="Amidohydro_1"/>
    <property type="match status" value="1"/>
</dbReference>
<gene>
    <name evidence="4" type="ORF">RSA3_13550</name>
</gene>
<reference evidence="4 5" key="1">
    <citation type="journal article" date="2016" name="Front. Microbiol.">
        <title>Genomic Resource of Rice Seed Associated Bacteria.</title>
        <authorList>
            <person name="Midha S."/>
            <person name="Bansal K."/>
            <person name="Sharma S."/>
            <person name="Kumar N."/>
            <person name="Patil P.P."/>
            <person name="Chaudhry V."/>
            <person name="Patil P.B."/>
        </authorList>
    </citation>
    <scope>NUCLEOTIDE SEQUENCE [LARGE SCALE GENOMIC DNA]</scope>
    <source>
        <strain evidence="4 5">RSA3</strain>
    </source>
</reference>
<dbReference type="GO" id="GO:0008448">
    <property type="term" value="F:N-acetylglucosamine-6-phosphate deacetylase activity"/>
    <property type="evidence" value="ECO:0007669"/>
    <property type="project" value="TreeGrafter"/>
</dbReference>
<dbReference type="Gene3D" id="3.20.20.140">
    <property type="entry name" value="Metal-dependent hydrolases"/>
    <property type="match status" value="1"/>
</dbReference>
<protein>
    <submittedName>
        <fullName evidence="4">N-acetylglucosamine-6-phosphate deacetylase</fullName>
    </submittedName>
</protein>
<dbReference type="RefSeq" id="WP_058614709.1">
    <property type="nucleotide sequence ID" value="NZ_LDRS01000064.1"/>
</dbReference>
<dbReference type="EMBL" id="LDRV01000089">
    <property type="protein sequence ID" value="KTS09363.1"/>
    <property type="molecule type" value="Genomic_DNA"/>
</dbReference>
<comment type="similarity">
    <text evidence="1">Belongs to the metallo-dependent hydrolases superfamily. NagA family.</text>
</comment>
<evidence type="ECO:0000256" key="2">
    <source>
        <dbReference type="ARBA" id="ARBA00022801"/>
    </source>
</evidence>
<sequence length="307" mass="31052">MTSPHSQPVGAPSGPVPVPAFVDLHCHGALGHGFDDADLDGVRAAVDHHRAHGTQTLLLSLVSAPVDRVARRLGELGQMLPLLPGVAGVHLEGPFLAHGRRGAHDPVALTAPSAEAAERLIEAGNGIVRSVTIAPELPGAGEAIERFVAAGVVVAVGHTEADYDTAAAAFDRGARLLTHAFNAMPGLGHRAPGPVGAALARDHVVLEVIADGVHVHPVVMRTLFDAAPGRVALVTDAMSATGLGDGVYRLGGLEVEVRDTRPVIAGTDTLAGSTLTMDRAVAAAVSAGVPEAVARAAASTVPAGMLS</sequence>
<evidence type="ECO:0000259" key="3">
    <source>
        <dbReference type="Pfam" id="PF01979"/>
    </source>
</evidence>
<dbReference type="Proteomes" id="UP000072189">
    <property type="component" value="Unassembled WGS sequence"/>
</dbReference>
<keyword evidence="2" id="KW-0378">Hydrolase</keyword>
<evidence type="ECO:0000256" key="1">
    <source>
        <dbReference type="ARBA" id="ARBA00010716"/>
    </source>
</evidence>
<dbReference type="PATRIC" id="fig|2033.7.peg.3520"/>
<evidence type="ECO:0000313" key="5">
    <source>
        <dbReference type="Proteomes" id="UP000072189"/>
    </source>
</evidence>
<comment type="caution">
    <text evidence="4">The sequence shown here is derived from an EMBL/GenBank/DDBJ whole genome shotgun (WGS) entry which is preliminary data.</text>
</comment>
<dbReference type="InterPro" id="IPR006680">
    <property type="entry name" value="Amidohydro-rel"/>
</dbReference>
<evidence type="ECO:0000313" key="4">
    <source>
        <dbReference type="EMBL" id="KTS09363.1"/>
    </source>
</evidence>
<dbReference type="InterPro" id="IPR032466">
    <property type="entry name" value="Metal_Hydrolase"/>
</dbReference>
<dbReference type="PANTHER" id="PTHR11113">
    <property type="entry name" value="N-ACETYLGLUCOSAMINE-6-PHOSPHATE DEACETYLASE"/>
    <property type="match status" value="1"/>
</dbReference>
<dbReference type="GO" id="GO:0006046">
    <property type="term" value="P:N-acetylglucosamine catabolic process"/>
    <property type="evidence" value="ECO:0007669"/>
    <property type="project" value="TreeGrafter"/>
</dbReference>
<accession>A0A147F525</accession>
<dbReference type="SUPFAM" id="SSF51556">
    <property type="entry name" value="Metallo-dependent hydrolases"/>
    <property type="match status" value="1"/>
</dbReference>
<dbReference type="PANTHER" id="PTHR11113:SF14">
    <property type="entry name" value="N-ACETYLGLUCOSAMINE-6-PHOSPHATE DEACETYLASE"/>
    <property type="match status" value="1"/>
</dbReference>
<organism evidence="4 5">
    <name type="scientific">Microbacterium testaceum</name>
    <name type="common">Aureobacterium testaceum</name>
    <name type="synonym">Brevibacterium testaceum</name>
    <dbReference type="NCBI Taxonomy" id="2033"/>
    <lineage>
        <taxon>Bacteria</taxon>
        <taxon>Bacillati</taxon>
        <taxon>Actinomycetota</taxon>
        <taxon>Actinomycetes</taxon>
        <taxon>Micrococcales</taxon>
        <taxon>Microbacteriaceae</taxon>
        <taxon>Microbacterium</taxon>
    </lineage>
</organism>
<proteinExistence type="inferred from homology"/>
<dbReference type="AlphaFoldDB" id="A0A147F525"/>
<feature type="domain" description="Amidohydrolase-related" evidence="3">
    <location>
        <begin position="18"/>
        <end position="303"/>
    </location>
</feature>
<name>A0A147F525_MICTE</name>